<dbReference type="InterPro" id="IPR004165">
    <property type="entry name" value="CoA_trans_fam_I"/>
</dbReference>
<sequence>MTGTSTAEQTLAVTGDELMEICAARALAGARTCLAGVGIPSTAANLARRTYHPDLVVIYESGVIGSKPSRLPLSIADGELAETADLVIPMPEMFNYWIQGRRIDIGFLGAAQVDRFANINSTVVDRGPELPEKRLPGAGGAPEIAAHCGAVLIVVRHTTRNFVAKADFVTTFGHGLGPGDRERFGLPGPGPVAVITDLGVLRPDPATAELVLTEVHPGVTVDQVRAATGWDLRVADPLGVTEPPTREELAALRALKNAGEPVRDGAAKP</sequence>
<dbReference type="Gene3D" id="3.40.1080.10">
    <property type="entry name" value="Glutaconate Coenzyme A-transferase"/>
    <property type="match status" value="1"/>
</dbReference>
<evidence type="ECO:0000313" key="2">
    <source>
        <dbReference type="EMBL" id="TQE20608.1"/>
    </source>
</evidence>
<evidence type="ECO:0000256" key="1">
    <source>
        <dbReference type="ARBA" id="ARBA00007047"/>
    </source>
</evidence>
<dbReference type="Pfam" id="PF01144">
    <property type="entry name" value="CoA_trans"/>
    <property type="match status" value="1"/>
</dbReference>
<organism evidence="2 3">
    <name type="scientific">Streptomyces ipomoeae</name>
    <dbReference type="NCBI Taxonomy" id="103232"/>
    <lineage>
        <taxon>Bacteria</taxon>
        <taxon>Bacillati</taxon>
        <taxon>Actinomycetota</taxon>
        <taxon>Actinomycetes</taxon>
        <taxon>Kitasatosporales</taxon>
        <taxon>Streptomycetaceae</taxon>
        <taxon>Streptomyces</taxon>
    </lineage>
</organism>
<evidence type="ECO:0000313" key="3">
    <source>
        <dbReference type="Proteomes" id="UP000318720"/>
    </source>
</evidence>
<dbReference type="GO" id="GO:0008410">
    <property type="term" value="F:CoA-transferase activity"/>
    <property type="evidence" value="ECO:0007669"/>
    <property type="project" value="InterPro"/>
</dbReference>
<dbReference type="SMART" id="SM00882">
    <property type="entry name" value="CoA_trans"/>
    <property type="match status" value="1"/>
</dbReference>
<gene>
    <name evidence="2" type="ORF">Sipo8835_38290</name>
</gene>
<dbReference type="AlphaFoldDB" id="A0AAE8VX60"/>
<dbReference type="Proteomes" id="UP000318720">
    <property type="component" value="Unassembled WGS sequence"/>
</dbReference>
<dbReference type="InterPro" id="IPR037171">
    <property type="entry name" value="NagB/RpiA_transferase-like"/>
</dbReference>
<dbReference type="SUPFAM" id="SSF100950">
    <property type="entry name" value="NagB/RpiA/CoA transferase-like"/>
    <property type="match status" value="1"/>
</dbReference>
<comment type="similarity">
    <text evidence="1">Belongs to the 3-oxoacid CoA-transferase subunit B family.</text>
</comment>
<name>A0AAE8VX60_9ACTN</name>
<accession>A0AAE8VX60</accession>
<comment type="caution">
    <text evidence="2">The sequence shown here is derived from an EMBL/GenBank/DDBJ whole genome shotgun (WGS) entry which is preliminary data.</text>
</comment>
<reference evidence="2 3" key="1">
    <citation type="submission" date="2019-03" db="EMBL/GenBank/DDBJ databases">
        <title>Comparative genomic analyses of the sweetpotato soil rot pathogen, Streptomyces ipomoeae.</title>
        <authorList>
            <person name="Ruschel Soares N."/>
            <person name="Badger J.H."/>
            <person name="Huguet-Tapia J.C."/>
            <person name="Clark C.A."/>
            <person name="Pettis G.S."/>
        </authorList>
    </citation>
    <scope>NUCLEOTIDE SEQUENCE [LARGE SCALE GENOMIC DNA]</scope>
    <source>
        <strain evidence="2 3">88-35</strain>
    </source>
</reference>
<dbReference type="PANTHER" id="PTHR43293:SF3">
    <property type="entry name" value="CHOLESTEROL RING-CLEAVING HYDROLASE IPDB SUBUNIT"/>
    <property type="match status" value="1"/>
</dbReference>
<proteinExistence type="inferred from homology"/>
<protein>
    <submittedName>
        <fullName evidence="2">CoA-transferase subunit beta</fullName>
    </submittedName>
</protein>
<dbReference type="PANTHER" id="PTHR43293">
    <property type="entry name" value="ACETATE COA-TRANSFERASE YDIF"/>
    <property type="match status" value="1"/>
</dbReference>
<dbReference type="RefSeq" id="WP_009337589.1">
    <property type="nucleotide sequence ID" value="NZ_JARAVA010000072.1"/>
</dbReference>
<dbReference type="EMBL" id="SPAZ01000303">
    <property type="protein sequence ID" value="TQE20608.1"/>
    <property type="molecule type" value="Genomic_DNA"/>
</dbReference>